<keyword evidence="9" id="KW-1185">Reference proteome</keyword>
<keyword evidence="3" id="KW-0285">Flavoprotein</keyword>
<comment type="cofactor">
    <cofactor evidence="1">
        <name>FAD</name>
        <dbReference type="ChEBI" id="CHEBI:57692"/>
    </cofactor>
</comment>
<dbReference type="InterPro" id="IPR050416">
    <property type="entry name" value="FAD-linked_Oxidoreductase"/>
</dbReference>
<dbReference type="GO" id="GO:0050660">
    <property type="term" value="F:flavin adenine dinucleotide binding"/>
    <property type="evidence" value="ECO:0007669"/>
    <property type="project" value="InterPro"/>
</dbReference>
<dbReference type="InterPro" id="IPR036318">
    <property type="entry name" value="FAD-bd_PCMH-like_sf"/>
</dbReference>
<dbReference type="EMBL" id="MU007023">
    <property type="protein sequence ID" value="KAF2432967.1"/>
    <property type="molecule type" value="Genomic_DNA"/>
</dbReference>
<evidence type="ECO:0000256" key="3">
    <source>
        <dbReference type="ARBA" id="ARBA00022630"/>
    </source>
</evidence>
<reference evidence="8" key="1">
    <citation type="journal article" date="2020" name="Stud. Mycol.">
        <title>101 Dothideomycetes genomes: a test case for predicting lifestyles and emergence of pathogens.</title>
        <authorList>
            <person name="Haridas S."/>
            <person name="Albert R."/>
            <person name="Binder M."/>
            <person name="Bloem J."/>
            <person name="Labutti K."/>
            <person name="Salamov A."/>
            <person name="Andreopoulos B."/>
            <person name="Baker S."/>
            <person name="Barry K."/>
            <person name="Bills G."/>
            <person name="Bluhm B."/>
            <person name="Cannon C."/>
            <person name="Castanera R."/>
            <person name="Culley D."/>
            <person name="Daum C."/>
            <person name="Ezra D."/>
            <person name="Gonzalez J."/>
            <person name="Henrissat B."/>
            <person name="Kuo A."/>
            <person name="Liang C."/>
            <person name="Lipzen A."/>
            <person name="Lutzoni F."/>
            <person name="Magnuson J."/>
            <person name="Mondo S."/>
            <person name="Nolan M."/>
            <person name="Ohm R."/>
            <person name="Pangilinan J."/>
            <person name="Park H.-J."/>
            <person name="Ramirez L."/>
            <person name="Alfaro M."/>
            <person name="Sun H."/>
            <person name="Tritt A."/>
            <person name="Yoshinaga Y."/>
            <person name="Zwiers L.-H."/>
            <person name="Turgeon B."/>
            <person name="Goodwin S."/>
            <person name="Spatafora J."/>
            <person name="Crous P."/>
            <person name="Grigoriev I."/>
        </authorList>
    </citation>
    <scope>NUCLEOTIDE SEQUENCE</scope>
    <source>
        <strain evidence="8">CBS 130266</strain>
    </source>
</reference>
<keyword evidence="5" id="KW-0560">Oxidoreductase</keyword>
<gene>
    <name evidence="8" type="ORF">EJ08DRAFT_658604</name>
</gene>
<evidence type="ECO:0000259" key="6">
    <source>
        <dbReference type="Pfam" id="PF01565"/>
    </source>
</evidence>
<organism evidence="8 9">
    <name type="scientific">Tothia fuscella</name>
    <dbReference type="NCBI Taxonomy" id="1048955"/>
    <lineage>
        <taxon>Eukaryota</taxon>
        <taxon>Fungi</taxon>
        <taxon>Dikarya</taxon>
        <taxon>Ascomycota</taxon>
        <taxon>Pezizomycotina</taxon>
        <taxon>Dothideomycetes</taxon>
        <taxon>Pleosporomycetidae</taxon>
        <taxon>Venturiales</taxon>
        <taxon>Cylindrosympodiaceae</taxon>
        <taxon>Tothia</taxon>
    </lineage>
</organism>
<feature type="domain" description="Berberine/berberine-like" evidence="7">
    <location>
        <begin position="373"/>
        <end position="398"/>
    </location>
</feature>
<sequence length="402" mass="45090">MVHEEIEELKALVNPSEILTPESKEFKEHTLPFAKQKHRNPGLVVRPSTIDSLSKVIAFLAKSSLDFKIRSRGFGSASARDIIVSMTAFDNFDFDRENETLTLGCGQSWRDYYEKMEQIAPEYTGLLCGGFSWLSGEYGAASDPANLLDIQVVKLDGTIIWASEEPDLLWAMRETEGAFAVAVNFKMRCFKYPEKVWSGPILLPNTTEACKQICTGIVGMDTRSIHPRVALFLYRMAPDILKAIGDGGVGALKYTQTMYWNPIALPKLTETILMNSFEWYGKTQTAAEGALRNSSNLLFELFCCTDAANRLASGWPRPVGFRHMVFLRAGAPTEGPLDDLAKNFVTEGPKEIFGPDARLEVTANGLEPFYDPKEVFGENYEKLLQLKREYDPKNRLRTPLRA</sequence>
<evidence type="ECO:0000256" key="5">
    <source>
        <dbReference type="ARBA" id="ARBA00023002"/>
    </source>
</evidence>
<feature type="domain" description="FAD linked oxidase N-terminal" evidence="6">
    <location>
        <begin position="41"/>
        <end position="161"/>
    </location>
</feature>
<dbReference type="Pfam" id="PF08031">
    <property type="entry name" value="BBE"/>
    <property type="match status" value="1"/>
</dbReference>
<accession>A0A9P4U1I9</accession>
<dbReference type="InterPro" id="IPR006094">
    <property type="entry name" value="Oxid_FAD_bind_N"/>
</dbReference>
<dbReference type="Gene3D" id="3.30.465.10">
    <property type="match status" value="1"/>
</dbReference>
<evidence type="ECO:0000313" key="9">
    <source>
        <dbReference type="Proteomes" id="UP000800235"/>
    </source>
</evidence>
<dbReference type="GO" id="GO:0016491">
    <property type="term" value="F:oxidoreductase activity"/>
    <property type="evidence" value="ECO:0007669"/>
    <property type="project" value="UniProtKB-KW"/>
</dbReference>
<name>A0A9P4U1I9_9PEZI</name>
<dbReference type="PANTHER" id="PTHR42973:SF39">
    <property type="entry name" value="FAD-BINDING PCMH-TYPE DOMAIN-CONTAINING PROTEIN"/>
    <property type="match status" value="1"/>
</dbReference>
<evidence type="ECO:0000259" key="7">
    <source>
        <dbReference type="Pfam" id="PF08031"/>
    </source>
</evidence>
<evidence type="ECO:0000256" key="4">
    <source>
        <dbReference type="ARBA" id="ARBA00022827"/>
    </source>
</evidence>
<evidence type="ECO:0000256" key="2">
    <source>
        <dbReference type="ARBA" id="ARBA00005466"/>
    </source>
</evidence>
<dbReference type="OrthoDB" id="2151789at2759"/>
<comment type="similarity">
    <text evidence="2">Belongs to the oxygen-dependent FAD-linked oxidoreductase family.</text>
</comment>
<protein>
    <submittedName>
        <fullName evidence="8">FAD-binding domain-containing protein</fullName>
    </submittedName>
</protein>
<dbReference type="Pfam" id="PF01565">
    <property type="entry name" value="FAD_binding_4"/>
    <property type="match status" value="1"/>
</dbReference>
<evidence type="ECO:0000256" key="1">
    <source>
        <dbReference type="ARBA" id="ARBA00001974"/>
    </source>
</evidence>
<comment type="caution">
    <text evidence="8">The sequence shown here is derived from an EMBL/GenBank/DDBJ whole genome shotgun (WGS) entry which is preliminary data.</text>
</comment>
<proteinExistence type="inferred from homology"/>
<dbReference type="SUPFAM" id="SSF56176">
    <property type="entry name" value="FAD-binding/transporter-associated domain-like"/>
    <property type="match status" value="1"/>
</dbReference>
<evidence type="ECO:0000313" key="8">
    <source>
        <dbReference type="EMBL" id="KAF2432967.1"/>
    </source>
</evidence>
<dbReference type="InterPro" id="IPR012951">
    <property type="entry name" value="BBE"/>
</dbReference>
<keyword evidence="4" id="KW-0274">FAD</keyword>
<dbReference type="InterPro" id="IPR016169">
    <property type="entry name" value="FAD-bd_PCMH_sub2"/>
</dbReference>
<dbReference type="PANTHER" id="PTHR42973">
    <property type="entry name" value="BINDING OXIDOREDUCTASE, PUTATIVE (AFU_ORTHOLOGUE AFUA_1G17690)-RELATED"/>
    <property type="match status" value="1"/>
</dbReference>
<dbReference type="AlphaFoldDB" id="A0A9P4U1I9"/>
<dbReference type="Proteomes" id="UP000800235">
    <property type="component" value="Unassembled WGS sequence"/>
</dbReference>